<dbReference type="Proteomes" id="UP000028999">
    <property type="component" value="Unassembled WGS sequence"/>
</dbReference>
<name>A0A078H9A9_BRANA</name>
<dbReference type="Gramene" id="CDY34237">
    <property type="protein sequence ID" value="CDY34237"/>
    <property type="gene ID" value="GSBRNA2T00056249001"/>
</dbReference>
<dbReference type="AlphaFoldDB" id="A0A078H9A9"/>
<keyword evidence="2" id="KW-1185">Reference proteome</keyword>
<gene>
    <name evidence="1" type="primary">BnaA01g24540D</name>
    <name evidence="1" type="ORF">GSBRNA2T00056249001</name>
</gene>
<evidence type="ECO:0000313" key="2">
    <source>
        <dbReference type="Proteomes" id="UP000028999"/>
    </source>
</evidence>
<reference evidence="1 2" key="1">
    <citation type="journal article" date="2014" name="Science">
        <title>Plant genetics. Early allopolyploid evolution in the post-Neolithic Brassica napus oilseed genome.</title>
        <authorList>
            <person name="Chalhoub B."/>
            <person name="Denoeud F."/>
            <person name="Liu S."/>
            <person name="Parkin I.A."/>
            <person name="Tang H."/>
            <person name="Wang X."/>
            <person name="Chiquet J."/>
            <person name="Belcram H."/>
            <person name="Tong C."/>
            <person name="Samans B."/>
            <person name="Correa M."/>
            <person name="Da Silva C."/>
            <person name="Just J."/>
            <person name="Falentin C."/>
            <person name="Koh C.S."/>
            <person name="Le Clainche I."/>
            <person name="Bernard M."/>
            <person name="Bento P."/>
            <person name="Noel B."/>
            <person name="Labadie K."/>
            <person name="Alberti A."/>
            <person name="Charles M."/>
            <person name="Arnaud D."/>
            <person name="Guo H."/>
            <person name="Daviaud C."/>
            <person name="Alamery S."/>
            <person name="Jabbari K."/>
            <person name="Zhao M."/>
            <person name="Edger P.P."/>
            <person name="Chelaifa H."/>
            <person name="Tack D."/>
            <person name="Lassalle G."/>
            <person name="Mestiri I."/>
            <person name="Schnel N."/>
            <person name="Le Paslier M.C."/>
            <person name="Fan G."/>
            <person name="Renault V."/>
            <person name="Bayer P.E."/>
            <person name="Golicz A.A."/>
            <person name="Manoli S."/>
            <person name="Lee T.H."/>
            <person name="Thi V.H."/>
            <person name="Chalabi S."/>
            <person name="Hu Q."/>
            <person name="Fan C."/>
            <person name="Tollenaere R."/>
            <person name="Lu Y."/>
            <person name="Battail C."/>
            <person name="Shen J."/>
            <person name="Sidebottom C.H."/>
            <person name="Wang X."/>
            <person name="Canaguier A."/>
            <person name="Chauveau A."/>
            <person name="Berard A."/>
            <person name="Deniot G."/>
            <person name="Guan M."/>
            <person name="Liu Z."/>
            <person name="Sun F."/>
            <person name="Lim Y.P."/>
            <person name="Lyons E."/>
            <person name="Town C.D."/>
            <person name="Bancroft I."/>
            <person name="Wang X."/>
            <person name="Meng J."/>
            <person name="Ma J."/>
            <person name="Pires J.C."/>
            <person name="King G.J."/>
            <person name="Brunel D."/>
            <person name="Delourme R."/>
            <person name="Renard M."/>
            <person name="Aury J.M."/>
            <person name="Adams K.L."/>
            <person name="Batley J."/>
            <person name="Snowdon R.J."/>
            <person name="Tost J."/>
            <person name="Edwards D."/>
            <person name="Zhou Y."/>
            <person name="Hua W."/>
            <person name="Sharpe A.G."/>
            <person name="Paterson A.H."/>
            <person name="Guan C."/>
            <person name="Wincker P."/>
        </authorList>
    </citation>
    <scope>NUCLEOTIDE SEQUENCE [LARGE SCALE GENOMIC DNA]</scope>
    <source>
        <strain evidence="2">cv. Darmor-bzh</strain>
    </source>
</reference>
<dbReference type="PaxDb" id="3708-A0A078H9A9"/>
<organism evidence="1 2">
    <name type="scientific">Brassica napus</name>
    <name type="common">Rape</name>
    <dbReference type="NCBI Taxonomy" id="3708"/>
    <lineage>
        <taxon>Eukaryota</taxon>
        <taxon>Viridiplantae</taxon>
        <taxon>Streptophyta</taxon>
        <taxon>Embryophyta</taxon>
        <taxon>Tracheophyta</taxon>
        <taxon>Spermatophyta</taxon>
        <taxon>Magnoliopsida</taxon>
        <taxon>eudicotyledons</taxon>
        <taxon>Gunneridae</taxon>
        <taxon>Pentapetalae</taxon>
        <taxon>rosids</taxon>
        <taxon>malvids</taxon>
        <taxon>Brassicales</taxon>
        <taxon>Brassicaceae</taxon>
        <taxon>Brassiceae</taxon>
        <taxon>Brassica</taxon>
    </lineage>
</organism>
<evidence type="ECO:0000313" key="1">
    <source>
        <dbReference type="EMBL" id="CDY34237.1"/>
    </source>
</evidence>
<sequence>MRRLCVCLKEWKKRRRRRRRRRRGDHVVQTLRRMLRCQKKKMKLLGVVLQHMVRNDVSTIRPWWRLLVIRGLCMSEKVEVACVFFEERYGS</sequence>
<dbReference type="EMBL" id="LK032331">
    <property type="protein sequence ID" value="CDY34237.1"/>
    <property type="molecule type" value="Genomic_DNA"/>
</dbReference>
<accession>A0A078H9A9</accession>
<protein>
    <submittedName>
        <fullName evidence="1">BnaA01g24540D protein</fullName>
    </submittedName>
</protein>
<proteinExistence type="predicted"/>